<feature type="transmembrane region" description="Helical" evidence="1">
    <location>
        <begin position="61"/>
        <end position="82"/>
    </location>
</feature>
<keyword evidence="1" id="KW-1133">Transmembrane helix</keyword>
<sequence length="100" mass="10625">MRYGGERRYVLLRGLVVAAFWLAAVAAVCWTVSSAVGADWPDRPVWDLGDGGPWVASYTRAAAAGSWGAARVCLAGAGLVLLRELLDRILHAVGRFVRGG</sequence>
<keyword evidence="1" id="KW-0472">Membrane</keyword>
<dbReference type="Proteomes" id="UP000788262">
    <property type="component" value="Unassembled WGS sequence"/>
</dbReference>
<keyword evidence="1" id="KW-0812">Transmembrane</keyword>
<evidence type="ECO:0000256" key="1">
    <source>
        <dbReference type="SAM" id="Phobius"/>
    </source>
</evidence>
<dbReference type="EMBL" id="JAFFZS010000002">
    <property type="protein sequence ID" value="MBN0043411.1"/>
    <property type="molecule type" value="Genomic_DNA"/>
</dbReference>
<accession>A0ABS2VJZ2</accession>
<protein>
    <submittedName>
        <fullName evidence="2">Uncharacterized protein</fullName>
    </submittedName>
</protein>
<proteinExistence type="predicted"/>
<evidence type="ECO:0000313" key="3">
    <source>
        <dbReference type="Proteomes" id="UP000788262"/>
    </source>
</evidence>
<gene>
    <name evidence="2" type="ORF">JS756_04710</name>
</gene>
<keyword evidence="3" id="KW-1185">Reference proteome</keyword>
<evidence type="ECO:0000313" key="2">
    <source>
        <dbReference type="EMBL" id="MBN0043411.1"/>
    </source>
</evidence>
<comment type="caution">
    <text evidence="2">The sequence shown here is derived from an EMBL/GenBank/DDBJ whole genome shotgun (WGS) entry which is preliminary data.</text>
</comment>
<organism evidence="2 3">
    <name type="scientific">Streptomyces actuosus</name>
    <dbReference type="NCBI Taxonomy" id="1885"/>
    <lineage>
        <taxon>Bacteria</taxon>
        <taxon>Bacillati</taxon>
        <taxon>Actinomycetota</taxon>
        <taxon>Actinomycetes</taxon>
        <taxon>Kitasatosporales</taxon>
        <taxon>Streptomycetaceae</taxon>
        <taxon>Streptomyces</taxon>
    </lineage>
</organism>
<reference evidence="2 3" key="1">
    <citation type="submission" date="2021-02" db="EMBL/GenBank/DDBJ databases">
        <title>Whole genome sequencing of Streptomyces actuosus VRA1.</title>
        <authorList>
            <person name="Sen G."/>
            <person name="Sen A."/>
        </authorList>
    </citation>
    <scope>NUCLEOTIDE SEQUENCE [LARGE SCALE GENOMIC DNA]</scope>
    <source>
        <strain evidence="2 3">VRA1</strain>
    </source>
</reference>
<dbReference type="RefSeq" id="WP_205381624.1">
    <property type="nucleotide sequence ID" value="NZ_JAFFZS010000002.1"/>
</dbReference>
<name>A0ABS2VJZ2_STRAS</name>